<reference evidence="11 12" key="1">
    <citation type="submission" date="2021-04" db="EMBL/GenBank/DDBJ databases">
        <authorList>
            <person name="Rodrigo-Torres L."/>
            <person name="Arahal R. D."/>
            <person name="Lucena T."/>
        </authorList>
    </citation>
    <scope>NUCLEOTIDE SEQUENCE [LARGE SCALE GENOMIC DNA]</scope>
    <source>
        <strain evidence="11 12">CECT 30171</strain>
    </source>
</reference>
<feature type="domain" description="UvrC family homology region profile" evidence="10">
    <location>
        <begin position="257"/>
        <end position="500"/>
    </location>
</feature>
<accession>A0ABM8UFA7</accession>
<evidence type="ECO:0000256" key="7">
    <source>
        <dbReference type="HAMAP-Rule" id="MF_00203"/>
    </source>
</evidence>
<dbReference type="InterPro" id="IPR035901">
    <property type="entry name" value="GIY-YIG_endonuc_sf"/>
</dbReference>
<keyword evidence="6 7" id="KW-0742">SOS response</keyword>
<comment type="similarity">
    <text evidence="7">Belongs to the UvrC family.</text>
</comment>
<dbReference type="InterPro" id="IPR050066">
    <property type="entry name" value="UvrABC_protein_C"/>
</dbReference>
<sequence>MHVTVTAPFDGKAFSRGLSTAPGVYRMVGADDKVLYVGKASALKNRVSSYFNATPKSARIMAMLSQTVRMEVTVTRTEAEALILENELIKSLKPRYNVLLRDDKSYPYVLLTNEAWPRIAVHRGPRSIPGRYFGPYASVGAVRDTLNLMHKLFKLRSCEDSVFRNRSRPCLQHQIGRCSAPCVGLVSAREYAESVRRATLLLEGRSDELTDELGRAMEGAAQRLDFEEAARLRDLVSSIRTLQARQYVDGRAADLDVLAVSMQGAAACVVLLAFRDGRNLGTRSFFPRTNGSENAEEVLAAFVSQYYGEQLPPGEIVIDRDIPDRELIQQALSASGERKVEIRHRVRGDRAGYLDMARRNAQITLASERTSHAAQLARAEDLRELLGMAALPQRIECFDISHTMGEATVASCVVFDAEGPVRGQYRRYNIAGIEPGDDYAAMHQAISRRFRRAVASDTVDVDDPAAATRRKRVDKAAAVLPDILLIDGGAGQVAQARAVLDELGIEGVALVGVAKGPARRPGDEELLLPDGRCVRPGAGSPALQLVQQVRDEAHRFAITGHRGRRQKARNTSRLEDIPGIGPRRRANLLRHFGGLGGLKAAGAEEISRVEGVNAALAERIYATLHGLESAGNAPGAGATRSEE</sequence>
<dbReference type="Pfam" id="PF02151">
    <property type="entry name" value="UVR"/>
    <property type="match status" value="1"/>
</dbReference>
<feature type="domain" description="GIY-YIG" evidence="9">
    <location>
        <begin position="20"/>
        <end position="98"/>
    </location>
</feature>
<keyword evidence="5 7" id="KW-0234">DNA repair</keyword>
<proteinExistence type="inferred from homology"/>
<dbReference type="PROSITE" id="PS50151">
    <property type="entry name" value="UVR"/>
    <property type="match status" value="1"/>
</dbReference>
<keyword evidence="1 7" id="KW-0963">Cytoplasm</keyword>
<dbReference type="Gene3D" id="3.40.1440.10">
    <property type="entry name" value="GIY-YIG endonuclease"/>
    <property type="match status" value="1"/>
</dbReference>
<comment type="subunit">
    <text evidence="7">Interacts with UvrB in an incision complex.</text>
</comment>
<dbReference type="InterPro" id="IPR004791">
    <property type="entry name" value="UvrC"/>
</dbReference>
<dbReference type="InterPro" id="IPR036876">
    <property type="entry name" value="UVR_dom_sf"/>
</dbReference>
<dbReference type="NCBIfam" id="NF001824">
    <property type="entry name" value="PRK00558.1-5"/>
    <property type="match status" value="1"/>
</dbReference>
<dbReference type="InterPro" id="IPR003583">
    <property type="entry name" value="Hlx-hairpin-Hlx_DNA-bd_motif"/>
</dbReference>
<dbReference type="PANTHER" id="PTHR30562:SF1">
    <property type="entry name" value="UVRABC SYSTEM PROTEIN C"/>
    <property type="match status" value="1"/>
</dbReference>
<evidence type="ECO:0000259" key="9">
    <source>
        <dbReference type="PROSITE" id="PS50164"/>
    </source>
</evidence>
<evidence type="ECO:0000256" key="4">
    <source>
        <dbReference type="ARBA" id="ARBA00022881"/>
    </source>
</evidence>
<keyword evidence="12" id="KW-1185">Reference proteome</keyword>
<feature type="domain" description="UVR" evidence="8">
    <location>
        <begin position="207"/>
        <end position="242"/>
    </location>
</feature>
<dbReference type="CDD" id="cd10434">
    <property type="entry name" value="GIY-YIG_UvrC_Cho"/>
    <property type="match status" value="1"/>
</dbReference>
<gene>
    <name evidence="7 11" type="primary">uvrC</name>
    <name evidence="11" type="ORF">LYB30171_01280</name>
</gene>
<keyword evidence="4 7" id="KW-0267">Excision nuclease</keyword>
<evidence type="ECO:0000256" key="1">
    <source>
        <dbReference type="ARBA" id="ARBA00022490"/>
    </source>
</evidence>
<dbReference type="NCBIfam" id="TIGR00194">
    <property type="entry name" value="uvrC"/>
    <property type="match status" value="1"/>
</dbReference>
<evidence type="ECO:0000256" key="3">
    <source>
        <dbReference type="ARBA" id="ARBA00022769"/>
    </source>
</evidence>
<dbReference type="SUPFAM" id="SSF47781">
    <property type="entry name" value="RuvA domain 2-like"/>
    <property type="match status" value="1"/>
</dbReference>
<evidence type="ECO:0000256" key="5">
    <source>
        <dbReference type="ARBA" id="ARBA00023204"/>
    </source>
</evidence>
<dbReference type="SUPFAM" id="SSF46600">
    <property type="entry name" value="C-terminal UvrC-binding domain of UvrB"/>
    <property type="match status" value="1"/>
</dbReference>
<protein>
    <recommendedName>
        <fullName evidence="7">UvrABC system protein C</fullName>
        <shortName evidence="7">Protein UvrC</shortName>
    </recommendedName>
    <alternativeName>
        <fullName evidence="7">Excinuclease ABC subunit C</fullName>
    </alternativeName>
</protein>
<keyword evidence="2 7" id="KW-0227">DNA damage</keyword>
<dbReference type="Pfam" id="PF14520">
    <property type="entry name" value="HHH_5"/>
    <property type="match status" value="1"/>
</dbReference>
<dbReference type="PROSITE" id="PS50164">
    <property type="entry name" value="GIY_YIG"/>
    <property type="match status" value="1"/>
</dbReference>
<organism evidence="11 12">
    <name type="scientific">Novilysobacter luteus</name>
    <dbReference type="NCBI Taxonomy" id="2822368"/>
    <lineage>
        <taxon>Bacteria</taxon>
        <taxon>Pseudomonadati</taxon>
        <taxon>Pseudomonadota</taxon>
        <taxon>Gammaproteobacteria</taxon>
        <taxon>Lysobacterales</taxon>
        <taxon>Lysobacteraceae</taxon>
        <taxon>Novilysobacter</taxon>
    </lineage>
</organism>
<dbReference type="Proteomes" id="UP000680116">
    <property type="component" value="Chromosome"/>
</dbReference>
<dbReference type="InterPro" id="IPR047296">
    <property type="entry name" value="GIY-YIG_UvrC_Cho"/>
</dbReference>
<dbReference type="SMART" id="SM00465">
    <property type="entry name" value="GIYc"/>
    <property type="match status" value="1"/>
</dbReference>
<dbReference type="SMART" id="SM00278">
    <property type="entry name" value="HhH1"/>
    <property type="match status" value="2"/>
</dbReference>
<dbReference type="InterPro" id="IPR001162">
    <property type="entry name" value="UvrC_RNase_H_dom"/>
</dbReference>
<dbReference type="InterPro" id="IPR038476">
    <property type="entry name" value="UvrC_RNase_H_dom_sf"/>
</dbReference>
<keyword evidence="3 7" id="KW-0228">DNA excision</keyword>
<dbReference type="Pfam" id="PF08459">
    <property type="entry name" value="UvrC_RNaseH_dom"/>
    <property type="match status" value="1"/>
</dbReference>
<dbReference type="PROSITE" id="PS50165">
    <property type="entry name" value="UVRC"/>
    <property type="match status" value="1"/>
</dbReference>
<evidence type="ECO:0000313" key="11">
    <source>
        <dbReference type="EMBL" id="CAG4972716.1"/>
    </source>
</evidence>
<dbReference type="Gene3D" id="3.30.420.340">
    <property type="entry name" value="UvrC, RNAse H endonuclease domain"/>
    <property type="match status" value="1"/>
</dbReference>
<dbReference type="Gene3D" id="4.10.860.10">
    <property type="entry name" value="UVR domain"/>
    <property type="match status" value="1"/>
</dbReference>
<evidence type="ECO:0000256" key="2">
    <source>
        <dbReference type="ARBA" id="ARBA00022763"/>
    </source>
</evidence>
<evidence type="ECO:0000256" key="6">
    <source>
        <dbReference type="ARBA" id="ARBA00023236"/>
    </source>
</evidence>
<dbReference type="Pfam" id="PF01541">
    <property type="entry name" value="GIY-YIG"/>
    <property type="match status" value="1"/>
</dbReference>
<evidence type="ECO:0000259" key="8">
    <source>
        <dbReference type="PROSITE" id="PS50151"/>
    </source>
</evidence>
<name>A0ABM8UFA7_9GAMM</name>
<dbReference type="Gene3D" id="1.10.150.20">
    <property type="entry name" value="5' to 3' exonuclease, C-terminal subdomain"/>
    <property type="match status" value="1"/>
</dbReference>
<dbReference type="SUPFAM" id="SSF82771">
    <property type="entry name" value="GIY-YIG endonuclease"/>
    <property type="match status" value="1"/>
</dbReference>
<dbReference type="PANTHER" id="PTHR30562">
    <property type="entry name" value="UVRC/OXIDOREDUCTASE"/>
    <property type="match status" value="1"/>
</dbReference>
<evidence type="ECO:0000313" key="12">
    <source>
        <dbReference type="Proteomes" id="UP000680116"/>
    </source>
</evidence>
<dbReference type="EMBL" id="OU015430">
    <property type="protein sequence ID" value="CAG4972716.1"/>
    <property type="molecule type" value="Genomic_DNA"/>
</dbReference>
<dbReference type="InterPro" id="IPR010994">
    <property type="entry name" value="RuvA_2-like"/>
</dbReference>
<comment type="function">
    <text evidence="7">The UvrABC repair system catalyzes the recognition and processing of DNA lesions. UvrC both incises the 5' and 3' sides of the lesion. The N-terminal half is responsible for the 3' incision and the C-terminal half is responsible for the 5' incision.</text>
</comment>
<dbReference type="InterPro" id="IPR000305">
    <property type="entry name" value="GIY-YIG_endonuc"/>
</dbReference>
<dbReference type="Pfam" id="PF22920">
    <property type="entry name" value="UvrC_RNaseH"/>
    <property type="match status" value="1"/>
</dbReference>
<dbReference type="HAMAP" id="MF_00203">
    <property type="entry name" value="UvrC"/>
    <property type="match status" value="1"/>
</dbReference>
<dbReference type="InterPro" id="IPR001943">
    <property type="entry name" value="UVR_dom"/>
</dbReference>
<evidence type="ECO:0000259" key="10">
    <source>
        <dbReference type="PROSITE" id="PS50165"/>
    </source>
</evidence>
<comment type="subcellular location">
    <subcellularLocation>
        <location evidence="7">Cytoplasm</location>
    </subcellularLocation>
</comment>